<keyword evidence="3" id="KW-1185">Reference proteome</keyword>
<name>A0A7H0H1B0_9BACT</name>
<dbReference type="RefSeq" id="WP_187734485.1">
    <property type="nucleotide sequence ID" value="NZ_BMFN01000005.1"/>
</dbReference>
<keyword evidence="2" id="KW-0614">Plasmid</keyword>
<accession>A0A7H0H1B0</accession>
<protein>
    <submittedName>
        <fullName evidence="2">Thioredoxin family protein</fullName>
    </submittedName>
</protein>
<dbReference type="InterPro" id="IPR012336">
    <property type="entry name" value="Thioredoxin-like_fold"/>
</dbReference>
<dbReference type="EMBL" id="CP060785">
    <property type="protein sequence ID" value="QNP54326.1"/>
    <property type="molecule type" value="Genomic_DNA"/>
</dbReference>
<dbReference type="InterPro" id="IPR036249">
    <property type="entry name" value="Thioredoxin-like_sf"/>
</dbReference>
<dbReference type="SUPFAM" id="SSF52833">
    <property type="entry name" value="Thioredoxin-like"/>
    <property type="match status" value="1"/>
</dbReference>
<evidence type="ECO:0000313" key="2">
    <source>
        <dbReference type="EMBL" id="QNP54326.1"/>
    </source>
</evidence>
<sequence>MLLPFRAFLLLSLLLTLGSSHPPKPGVIRWLAPQDLADSLRVRPRPVLVNIYTPSCRYCKLQELTTFQDQRVADRLNARFYAVALNAESPEPVRLLGHTFTFQPTGPGRGVHALALALARDERGQIAYPTLVLLDEHLQVRGRWPGLIKAEQLTPALDKVAPEAGP</sequence>
<evidence type="ECO:0000259" key="1">
    <source>
        <dbReference type="Pfam" id="PF13098"/>
    </source>
</evidence>
<gene>
    <name evidence="2" type="ORF">H9L05_21080</name>
</gene>
<dbReference type="Gene3D" id="3.40.30.10">
    <property type="entry name" value="Glutaredoxin"/>
    <property type="match status" value="1"/>
</dbReference>
<dbReference type="KEGG" id="hqi:H9L05_21080"/>
<dbReference type="Pfam" id="PF13098">
    <property type="entry name" value="Thioredoxin_2"/>
    <property type="match status" value="1"/>
</dbReference>
<feature type="domain" description="Thioredoxin-like fold" evidence="1">
    <location>
        <begin position="45"/>
        <end position="157"/>
    </location>
</feature>
<organism evidence="2 3">
    <name type="scientific">Hymenobacter qilianensis</name>
    <dbReference type="NCBI Taxonomy" id="1385715"/>
    <lineage>
        <taxon>Bacteria</taxon>
        <taxon>Pseudomonadati</taxon>
        <taxon>Bacteroidota</taxon>
        <taxon>Cytophagia</taxon>
        <taxon>Cytophagales</taxon>
        <taxon>Hymenobacteraceae</taxon>
        <taxon>Hymenobacter</taxon>
    </lineage>
</organism>
<geneLocation type="plasmid" evidence="2 3">
    <name>p_unnamed1</name>
</geneLocation>
<reference evidence="2 3" key="1">
    <citation type="submission" date="2020-08" db="EMBL/GenBank/DDBJ databases">
        <title>Genome sequence of Hymenobacter qilianensis JCM 19763T.</title>
        <authorList>
            <person name="Hyun D.-W."/>
            <person name="Bae J.-W."/>
        </authorList>
    </citation>
    <scope>NUCLEOTIDE SEQUENCE [LARGE SCALE GENOMIC DNA]</scope>
    <source>
        <strain evidence="2 3">JCM 19763</strain>
        <plasmid evidence="2 3">p_unnamed1</plasmid>
    </source>
</reference>
<evidence type="ECO:0000313" key="3">
    <source>
        <dbReference type="Proteomes" id="UP000516093"/>
    </source>
</evidence>
<dbReference type="AlphaFoldDB" id="A0A7H0H1B0"/>
<proteinExistence type="predicted"/>
<dbReference type="Proteomes" id="UP000516093">
    <property type="component" value="Plasmid p_unnamed1"/>
</dbReference>